<dbReference type="EMBL" id="BLXT01003745">
    <property type="protein sequence ID" value="GFO04941.1"/>
    <property type="molecule type" value="Genomic_DNA"/>
</dbReference>
<evidence type="ECO:0000256" key="2">
    <source>
        <dbReference type="ARBA" id="ARBA00022741"/>
    </source>
</evidence>
<keyword evidence="3" id="KW-0342">GTP-binding</keyword>
<dbReference type="SUPFAM" id="SSF52540">
    <property type="entry name" value="P-loop containing nucleoside triphosphate hydrolases"/>
    <property type="match status" value="1"/>
</dbReference>
<dbReference type="InterPro" id="IPR027417">
    <property type="entry name" value="P-loop_NTPase"/>
</dbReference>
<dbReference type="AlphaFoldDB" id="A0AAV4A9H6"/>
<reference evidence="5 6" key="1">
    <citation type="journal article" date="2021" name="Elife">
        <title>Chloroplast acquisition without the gene transfer in kleptoplastic sea slugs, Plakobranchus ocellatus.</title>
        <authorList>
            <person name="Maeda T."/>
            <person name="Takahashi S."/>
            <person name="Yoshida T."/>
            <person name="Shimamura S."/>
            <person name="Takaki Y."/>
            <person name="Nagai Y."/>
            <person name="Toyoda A."/>
            <person name="Suzuki Y."/>
            <person name="Arimoto A."/>
            <person name="Ishii H."/>
            <person name="Satoh N."/>
            <person name="Nishiyama T."/>
            <person name="Hasebe M."/>
            <person name="Maruyama T."/>
            <person name="Minagawa J."/>
            <person name="Obokata J."/>
            <person name="Shigenobu S."/>
        </authorList>
    </citation>
    <scope>NUCLEOTIDE SEQUENCE [LARGE SCALE GENOMIC DNA]</scope>
</reference>
<dbReference type="PANTHER" id="PTHR10903:SF184">
    <property type="entry name" value="GTP-BINDING PROTEIN A"/>
    <property type="match status" value="1"/>
</dbReference>
<comment type="similarity">
    <text evidence="1">Belongs to the TRAFAC class TrmE-Era-EngA-EngB-Septin-like GTPase superfamily. AIG1/Toc34/Toc159-like paraseptin GTPase family. IAN subfamily.</text>
</comment>
<keyword evidence="6" id="KW-1185">Reference proteome</keyword>
<evidence type="ECO:0000256" key="1">
    <source>
        <dbReference type="ARBA" id="ARBA00008535"/>
    </source>
</evidence>
<comment type="caution">
    <text evidence="5">The sequence shown here is derived from an EMBL/GenBank/DDBJ whole genome shotgun (WGS) entry which is preliminary data.</text>
</comment>
<dbReference type="Gene3D" id="3.40.50.300">
    <property type="entry name" value="P-loop containing nucleotide triphosphate hydrolases"/>
    <property type="match status" value="1"/>
</dbReference>
<feature type="domain" description="AIG1-type G" evidence="4">
    <location>
        <begin position="27"/>
        <end position="112"/>
    </location>
</feature>
<accession>A0AAV4A9H6</accession>
<name>A0AAV4A9H6_9GAST</name>
<dbReference type="Pfam" id="PF04548">
    <property type="entry name" value="AIG1"/>
    <property type="match status" value="1"/>
</dbReference>
<gene>
    <name evidence="5" type="ORF">PoB_003144600</name>
</gene>
<dbReference type="InterPro" id="IPR006703">
    <property type="entry name" value="G_AIG1"/>
</dbReference>
<evidence type="ECO:0000313" key="6">
    <source>
        <dbReference type="Proteomes" id="UP000735302"/>
    </source>
</evidence>
<dbReference type="InterPro" id="IPR045058">
    <property type="entry name" value="GIMA/IAN/Toc"/>
</dbReference>
<keyword evidence="2" id="KW-0547">Nucleotide-binding</keyword>
<dbReference type="Proteomes" id="UP000735302">
    <property type="component" value="Unassembled WGS sequence"/>
</dbReference>
<dbReference type="GO" id="GO:0005525">
    <property type="term" value="F:GTP binding"/>
    <property type="evidence" value="ECO:0007669"/>
    <property type="project" value="UniProtKB-KW"/>
</dbReference>
<evidence type="ECO:0000313" key="5">
    <source>
        <dbReference type="EMBL" id="GFO04941.1"/>
    </source>
</evidence>
<evidence type="ECO:0000256" key="3">
    <source>
        <dbReference type="ARBA" id="ARBA00023134"/>
    </source>
</evidence>
<proteinExistence type="inferred from homology"/>
<dbReference type="PANTHER" id="PTHR10903">
    <property type="entry name" value="GTPASE, IMAP FAMILY MEMBER-RELATED"/>
    <property type="match status" value="1"/>
</dbReference>
<sequence>MAQPSQSWLDFQPVFGASKKWHIQLDIVVDGPGIEDTRLDKQDSVDLVANKIAQALLISPRGYHAFLLVTKYDVRFTEEDKDTIQFLKNLFGLKFVSKYCILVMTCGDLFQHNIEENSFGYTFSRWCRSRLEYFRTC</sequence>
<protein>
    <submittedName>
        <fullName evidence="5">Immune-associated nucleotide-binding protein 6</fullName>
    </submittedName>
</protein>
<organism evidence="5 6">
    <name type="scientific">Plakobranchus ocellatus</name>
    <dbReference type="NCBI Taxonomy" id="259542"/>
    <lineage>
        <taxon>Eukaryota</taxon>
        <taxon>Metazoa</taxon>
        <taxon>Spiralia</taxon>
        <taxon>Lophotrochozoa</taxon>
        <taxon>Mollusca</taxon>
        <taxon>Gastropoda</taxon>
        <taxon>Heterobranchia</taxon>
        <taxon>Euthyneura</taxon>
        <taxon>Panpulmonata</taxon>
        <taxon>Sacoglossa</taxon>
        <taxon>Placobranchoidea</taxon>
        <taxon>Plakobranchidae</taxon>
        <taxon>Plakobranchus</taxon>
    </lineage>
</organism>
<evidence type="ECO:0000259" key="4">
    <source>
        <dbReference type="Pfam" id="PF04548"/>
    </source>
</evidence>